<evidence type="ECO:0000256" key="1">
    <source>
        <dbReference type="SAM" id="SignalP"/>
    </source>
</evidence>
<proteinExistence type="predicted"/>
<dbReference type="InterPro" id="IPR030972">
    <property type="entry name" value="UrcA_uranyl"/>
</dbReference>
<dbReference type="EMBL" id="JABFCX010000002">
    <property type="protein sequence ID" value="NNU15224.1"/>
    <property type="molecule type" value="Genomic_DNA"/>
</dbReference>
<evidence type="ECO:0000313" key="3">
    <source>
        <dbReference type="Proteomes" id="UP000536835"/>
    </source>
</evidence>
<sequence length="94" mass="10107">MTMIIATIAAATLASSNMTALLDVQYEADMLTTAEGRAEVYTILENAADTFCGEASGADEARMVETCRLNTLDQLVEEAADDILAQMHSAFDRI</sequence>
<dbReference type="NCBIfam" id="TIGR04433">
    <property type="entry name" value="UrcA_uranyl"/>
    <property type="match status" value="1"/>
</dbReference>
<accession>A0A7Y3RJG4</accession>
<name>A0A7Y3RJG4_9PROT</name>
<comment type="caution">
    <text evidence="2">The sequence shown here is derived from an EMBL/GenBank/DDBJ whole genome shotgun (WGS) entry which is preliminary data.</text>
</comment>
<keyword evidence="1" id="KW-0732">Signal</keyword>
<protein>
    <submittedName>
        <fullName evidence="2">UrcA family protein</fullName>
    </submittedName>
</protein>
<evidence type="ECO:0000313" key="2">
    <source>
        <dbReference type="EMBL" id="NNU15224.1"/>
    </source>
</evidence>
<dbReference type="RefSeq" id="WP_173196539.1">
    <property type="nucleotide sequence ID" value="NZ_JABFCX010000002.1"/>
</dbReference>
<organism evidence="2 3">
    <name type="scientific">Parvularcula mediterranea</name>
    <dbReference type="NCBI Taxonomy" id="2732508"/>
    <lineage>
        <taxon>Bacteria</taxon>
        <taxon>Pseudomonadati</taxon>
        <taxon>Pseudomonadota</taxon>
        <taxon>Alphaproteobacteria</taxon>
        <taxon>Parvularculales</taxon>
        <taxon>Parvularculaceae</taxon>
        <taxon>Parvularcula</taxon>
    </lineage>
</organism>
<feature type="signal peptide" evidence="1">
    <location>
        <begin position="1"/>
        <end position="20"/>
    </location>
</feature>
<keyword evidence="3" id="KW-1185">Reference proteome</keyword>
<reference evidence="2 3" key="1">
    <citation type="submission" date="2020-05" db="EMBL/GenBank/DDBJ databases">
        <title>Parvularcula mediterraneae sp. nov., isolated from polypropylene straw from shallow seawater of the seashore of Laganas in Zakynthos island, Greece.</title>
        <authorList>
            <person name="Szabo I."/>
            <person name="Al-Omari J."/>
            <person name="Rado J."/>
            <person name="Szerdahelyi G.S."/>
        </authorList>
    </citation>
    <scope>NUCLEOTIDE SEQUENCE [LARGE SCALE GENOMIC DNA]</scope>
    <source>
        <strain evidence="2 3">ZS-1/3</strain>
    </source>
</reference>
<dbReference type="Proteomes" id="UP000536835">
    <property type="component" value="Unassembled WGS sequence"/>
</dbReference>
<feature type="chain" id="PRO_5031286138" evidence="1">
    <location>
        <begin position="21"/>
        <end position="94"/>
    </location>
</feature>
<gene>
    <name evidence="2" type="ORF">HK107_02655</name>
</gene>
<dbReference type="AlphaFoldDB" id="A0A7Y3RJG4"/>